<dbReference type="InterPro" id="IPR017871">
    <property type="entry name" value="ABC_transporter-like_CS"/>
</dbReference>
<gene>
    <name evidence="12" type="ORF">CG010_026720</name>
</gene>
<keyword evidence="4" id="KW-0813">Transport</keyword>
<keyword evidence="7" id="KW-0547">Nucleotide-binding</keyword>
<evidence type="ECO:0000256" key="2">
    <source>
        <dbReference type="ARBA" id="ARBA00004533"/>
    </source>
</evidence>
<evidence type="ECO:0000256" key="3">
    <source>
        <dbReference type="ARBA" id="ARBA00005417"/>
    </source>
</evidence>
<dbReference type="FunFam" id="3.40.50.300:FF:000020">
    <property type="entry name" value="Amino acid ABC transporter ATP-binding component"/>
    <property type="match status" value="1"/>
</dbReference>
<evidence type="ECO:0000313" key="12">
    <source>
        <dbReference type="EMBL" id="QDY97734.1"/>
    </source>
</evidence>
<keyword evidence="12" id="KW-0614">Plasmid</keyword>
<dbReference type="SMART" id="SM00382">
    <property type="entry name" value="AAA"/>
    <property type="match status" value="1"/>
</dbReference>
<keyword evidence="8 12" id="KW-0067">ATP-binding</keyword>
<sequence length="266" mass="29077">MLSLVVPEAERPQAILHVMGLRKNYASLEVLKGIDLSVNKGEVLCLIGPSGSGKSTILRCVALLEKYDSGLITLDDQPLGVDFHKGRLRETSPKNLRRQRIRMGMVFQHFNLFGHMTVLSNIIEAPMSVKGMSWDAAVALARSLLERVGLKDKENSYPNQLSGGQQQRVAIARAMAMQPDVLLFDEPTSALDPELVGEVLTVLTDLARSGVTMIVATHEMSFARDVADNVAFLQDGTIVEYGNAKQVITAPAHARTQAFLKRVLAS</sequence>
<evidence type="ECO:0000256" key="6">
    <source>
        <dbReference type="ARBA" id="ARBA00022519"/>
    </source>
</evidence>
<evidence type="ECO:0000256" key="4">
    <source>
        <dbReference type="ARBA" id="ARBA00022448"/>
    </source>
</evidence>
<dbReference type="Proteomes" id="UP000222296">
    <property type="component" value="Plasmid pAt"/>
</dbReference>
<dbReference type="PANTHER" id="PTHR43166">
    <property type="entry name" value="AMINO ACID IMPORT ATP-BINDING PROTEIN"/>
    <property type="match status" value="1"/>
</dbReference>
<dbReference type="EMBL" id="CP042276">
    <property type="protein sequence ID" value="QDY97734.1"/>
    <property type="molecule type" value="Genomic_DNA"/>
</dbReference>
<evidence type="ECO:0000256" key="10">
    <source>
        <dbReference type="ARBA" id="ARBA00023136"/>
    </source>
</evidence>
<dbReference type="GO" id="GO:0005886">
    <property type="term" value="C:plasma membrane"/>
    <property type="evidence" value="ECO:0007669"/>
    <property type="project" value="UniProtKB-SubCell"/>
</dbReference>
<dbReference type="SUPFAM" id="SSF52540">
    <property type="entry name" value="P-loop containing nucleoside triphosphate hydrolases"/>
    <property type="match status" value="1"/>
</dbReference>
<evidence type="ECO:0000256" key="5">
    <source>
        <dbReference type="ARBA" id="ARBA00022475"/>
    </source>
</evidence>
<name>A0AAP9EAP6_AGRTU</name>
<evidence type="ECO:0000256" key="9">
    <source>
        <dbReference type="ARBA" id="ARBA00022970"/>
    </source>
</evidence>
<dbReference type="Pfam" id="PF00005">
    <property type="entry name" value="ABC_tran"/>
    <property type="match status" value="1"/>
</dbReference>
<dbReference type="InterPro" id="IPR030679">
    <property type="entry name" value="ABC_ATPase_HisP-typ"/>
</dbReference>
<dbReference type="PROSITE" id="PS50893">
    <property type="entry name" value="ABC_TRANSPORTER_2"/>
    <property type="match status" value="1"/>
</dbReference>
<evidence type="ECO:0000256" key="8">
    <source>
        <dbReference type="ARBA" id="ARBA00022840"/>
    </source>
</evidence>
<keyword evidence="9" id="KW-0029">Amino-acid transport</keyword>
<dbReference type="CDD" id="cd03262">
    <property type="entry name" value="ABC_HisP_GlnQ"/>
    <property type="match status" value="1"/>
</dbReference>
<geneLocation type="plasmid" evidence="13">
    <name>pat</name>
</geneLocation>
<dbReference type="GO" id="GO:0005524">
    <property type="term" value="F:ATP binding"/>
    <property type="evidence" value="ECO:0007669"/>
    <property type="project" value="UniProtKB-KW"/>
</dbReference>
<reference evidence="12 13" key="1">
    <citation type="journal article" date="2017" name="Genome Announc.">
        <title>Draft Genome Sequence of Agrobacterium tumefaciens Biovar 1 Strain 186, Isolated from Walnut.</title>
        <authorList>
            <person name="Poret-Peterson A.T."/>
            <person name="Bhatnagar S."/>
            <person name="McClean A.E."/>
            <person name="Kluepfel D.A."/>
        </authorList>
    </citation>
    <scope>NUCLEOTIDE SEQUENCE [LARGE SCALE GENOMIC DNA]</scope>
    <source>
        <strain evidence="12 13">186</strain>
    </source>
</reference>
<comment type="similarity">
    <text evidence="3">Belongs to the ABC transporter superfamily.</text>
</comment>
<protein>
    <submittedName>
        <fullName evidence="12">Amino acid ABC transporter ATP-binding protein</fullName>
    </submittedName>
</protein>
<evidence type="ECO:0000259" key="11">
    <source>
        <dbReference type="PROSITE" id="PS50893"/>
    </source>
</evidence>
<dbReference type="PANTHER" id="PTHR43166:SF9">
    <property type="entry name" value="GLUTAMATE_ASPARTATE IMPORT ATP-BINDING PROTEIN GLTL"/>
    <property type="match status" value="1"/>
</dbReference>
<keyword evidence="10" id="KW-0472">Membrane</keyword>
<feature type="domain" description="ABC transporter" evidence="11">
    <location>
        <begin position="16"/>
        <end position="260"/>
    </location>
</feature>
<comment type="subcellular location">
    <subcellularLocation>
        <location evidence="2">Cell inner membrane</location>
    </subcellularLocation>
    <subcellularLocation>
        <location evidence="1">Cell membrane</location>
        <topology evidence="1">Peripheral membrane protein</topology>
    </subcellularLocation>
</comment>
<keyword evidence="5" id="KW-1003">Cell membrane</keyword>
<dbReference type="GO" id="GO:0015424">
    <property type="term" value="F:ABC-type amino acid transporter activity"/>
    <property type="evidence" value="ECO:0007669"/>
    <property type="project" value="InterPro"/>
</dbReference>
<dbReference type="AlphaFoldDB" id="A0AAP9EAP6"/>
<dbReference type="RefSeq" id="WP_099086502.1">
    <property type="nucleotide sequence ID" value="NZ_CP042276.1"/>
</dbReference>
<keyword evidence="6" id="KW-0997">Cell inner membrane</keyword>
<dbReference type="Gene3D" id="3.40.50.300">
    <property type="entry name" value="P-loop containing nucleotide triphosphate hydrolases"/>
    <property type="match status" value="1"/>
</dbReference>
<dbReference type="PROSITE" id="PS00211">
    <property type="entry name" value="ABC_TRANSPORTER_1"/>
    <property type="match status" value="1"/>
</dbReference>
<evidence type="ECO:0000256" key="7">
    <source>
        <dbReference type="ARBA" id="ARBA00022741"/>
    </source>
</evidence>
<proteinExistence type="inferred from homology"/>
<dbReference type="InterPro" id="IPR003439">
    <property type="entry name" value="ABC_transporter-like_ATP-bd"/>
</dbReference>
<organism evidence="12 13">
    <name type="scientific">Agrobacterium tumefaciens</name>
    <dbReference type="NCBI Taxonomy" id="358"/>
    <lineage>
        <taxon>Bacteria</taxon>
        <taxon>Pseudomonadati</taxon>
        <taxon>Pseudomonadota</taxon>
        <taxon>Alphaproteobacteria</taxon>
        <taxon>Hyphomicrobiales</taxon>
        <taxon>Rhizobiaceae</taxon>
        <taxon>Rhizobium/Agrobacterium group</taxon>
        <taxon>Agrobacterium</taxon>
        <taxon>Agrobacterium tumefaciens complex</taxon>
    </lineage>
</organism>
<dbReference type="GO" id="GO:0016887">
    <property type="term" value="F:ATP hydrolysis activity"/>
    <property type="evidence" value="ECO:0007669"/>
    <property type="project" value="InterPro"/>
</dbReference>
<dbReference type="InterPro" id="IPR050086">
    <property type="entry name" value="MetN_ABC_transporter-like"/>
</dbReference>
<evidence type="ECO:0000313" key="13">
    <source>
        <dbReference type="Proteomes" id="UP000222296"/>
    </source>
</evidence>
<dbReference type="PIRSF" id="PIRSF039085">
    <property type="entry name" value="ABC_ATPase_HisP"/>
    <property type="match status" value="1"/>
</dbReference>
<evidence type="ECO:0000256" key="1">
    <source>
        <dbReference type="ARBA" id="ARBA00004202"/>
    </source>
</evidence>
<dbReference type="InterPro" id="IPR003593">
    <property type="entry name" value="AAA+_ATPase"/>
</dbReference>
<accession>A0AAP9EAP6</accession>
<dbReference type="InterPro" id="IPR027417">
    <property type="entry name" value="P-loop_NTPase"/>
</dbReference>